<dbReference type="InterPro" id="IPR013320">
    <property type="entry name" value="ConA-like_dom_sf"/>
</dbReference>
<dbReference type="Pfam" id="PF13385">
    <property type="entry name" value="Laminin_G_3"/>
    <property type="match status" value="1"/>
</dbReference>
<proteinExistence type="predicted"/>
<organism evidence="1 2">
    <name type="scientific">Candidatus Parvarchaeum acidophilus ARMAN-5</name>
    <dbReference type="NCBI Taxonomy" id="662762"/>
    <lineage>
        <taxon>Archaea</taxon>
        <taxon>Candidatus Parvarchaeota</taxon>
        <taxon>Candidatus Parvarchaeum</taxon>
    </lineage>
</organism>
<accession>D6GWL9</accession>
<reference evidence="1 2" key="1">
    <citation type="journal article" date="2010" name="Proc. Natl. Acad. Sci. U.S.A.">
        <title>Enigmatic, ultrasmall, uncultivated Archaea.</title>
        <authorList>
            <person name="Baker B.J."/>
            <person name="Comolli L.R."/>
            <person name="Dick G.J."/>
            <person name="Hauser L.J."/>
            <person name="Hyatt D."/>
            <person name="Dill B.D."/>
            <person name="Land M.L."/>
            <person name="Verberkmoes N.C."/>
            <person name="Hettich R.L."/>
            <person name="Banfield J.F."/>
        </authorList>
    </citation>
    <scope>NUCLEOTIDE SEQUENCE [LARGE SCALE GENOMIC DNA]</scope>
</reference>
<sequence>MGIFNPSSSISATITGFASAPVSSAICTSNGVLRFAVGDTTSNIIKIKNITATIGSKTVTFTPNATIDPNPTIAPGNTYTFSVPNVCPSAGTHFSAAVTINYTEPGSIFPSAVYPSSGTITGTVSASTAQSYVANFNGVNSYITTSLLYPSGNSQRNFSLSLWFMPKSGAPSSCYNGLSDSDNGNNGWGLMYWPDTHRLDFWILSTVSGTVQDMEFGNLINGSWVNVVITYNKTPTGYIGNGYINGVLISSNVLRSPVTLPMPYGFNIGRARQSSGSISFGLISGVQLYNSTLTSSQVTELYNNGIGGRYLNNLKVIGFWPLNGTAKDYSGNGNNGVATNVIFTSNYPTP</sequence>
<evidence type="ECO:0000313" key="1">
    <source>
        <dbReference type="EMBL" id="EFD92394.1"/>
    </source>
</evidence>
<dbReference type="SUPFAM" id="SSF49899">
    <property type="entry name" value="Concanavalin A-like lectins/glucanases"/>
    <property type="match status" value="1"/>
</dbReference>
<dbReference type="AlphaFoldDB" id="D6GWL9"/>
<gene>
    <name evidence="1" type="ORF">BJBARM5_0890</name>
</gene>
<evidence type="ECO:0000313" key="2">
    <source>
        <dbReference type="Proteomes" id="UP000009376"/>
    </source>
</evidence>
<dbReference type="Proteomes" id="UP000009376">
    <property type="component" value="Unassembled WGS sequence"/>
</dbReference>
<name>D6GWL9_PARA5</name>
<dbReference type="Gene3D" id="2.60.120.200">
    <property type="match status" value="1"/>
</dbReference>
<protein>
    <submittedName>
        <fullName evidence="1">Uncharacterized protein</fullName>
    </submittedName>
</protein>
<dbReference type="EMBL" id="GG745602">
    <property type="protein sequence ID" value="EFD92394.1"/>
    <property type="molecule type" value="Genomic_DNA"/>
</dbReference>